<proteinExistence type="inferred from homology"/>
<dbReference type="PANTHER" id="PTHR15323:SF6">
    <property type="entry name" value="CELL DIVISION CYCLE PROTEIN 123 HOMOLOG"/>
    <property type="match status" value="1"/>
</dbReference>
<dbReference type="AlphaFoldDB" id="A0A4P9ZZQ2"/>
<accession>A0A4P9ZZQ2</accession>
<comment type="similarity">
    <text evidence="1">Belongs to the CDC123 family.</text>
</comment>
<name>A0A4P9ZZQ2_9FUNG</name>
<dbReference type="GO" id="GO:0005737">
    <property type="term" value="C:cytoplasm"/>
    <property type="evidence" value="ECO:0007669"/>
    <property type="project" value="TreeGrafter"/>
</dbReference>
<feature type="non-terminal residue" evidence="3">
    <location>
        <position position="1"/>
    </location>
</feature>
<dbReference type="STRING" id="215637.A0A4P9ZZQ2"/>
<evidence type="ECO:0000256" key="1">
    <source>
        <dbReference type="ARBA" id="ARBA00011047"/>
    </source>
</evidence>
<feature type="region of interest" description="Disordered" evidence="2">
    <location>
        <begin position="55"/>
        <end position="91"/>
    </location>
</feature>
<reference evidence="4" key="1">
    <citation type="journal article" date="2018" name="Nat. Microbiol.">
        <title>Leveraging single-cell genomics to expand the fungal tree of life.</title>
        <authorList>
            <person name="Ahrendt S.R."/>
            <person name="Quandt C.A."/>
            <person name="Ciobanu D."/>
            <person name="Clum A."/>
            <person name="Salamov A."/>
            <person name="Andreopoulos B."/>
            <person name="Cheng J.F."/>
            <person name="Woyke T."/>
            <person name="Pelin A."/>
            <person name="Henrissat B."/>
            <person name="Reynolds N.K."/>
            <person name="Benny G.L."/>
            <person name="Smith M.E."/>
            <person name="James T.Y."/>
            <person name="Grigoriev I.V."/>
        </authorList>
    </citation>
    <scope>NUCLEOTIDE SEQUENCE [LARGE SCALE GENOMIC DNA]</scope>
    <source>
        <strain evidence="4">RSA 468</strain>
    </source>
</reference>
<evidence type="ECO:0000313" key="4">
    <source>
        <dbReference type="Proteomes" id="UP000268162"/>
    </source>
</evidence>
<feature type="compositionally biased region" description="Acidic residues" evidence="2">
    <location>
        <begin position="73"/>
        <end position="90"/>
    </location>
</feature>
<dbReference type="EMBL" id="ML002288">
    <property type="protein sequence ID" value="RKP39223.1"/>
    <property type="molecule type" value="Genomic_DNA"/>
</dbReference>
<evidence type="ECO:0000256" key="2">
    <source>
        <dbReference type="SAM" id="MobiDB-lite"/>
    </source>
</evidence>
<feature type="compositionally biased region" description="Basic and acidic residues" evidence="2">
    <location>
        <begin position="60"/>
        <end position="72"/>
    </location>
</feature>
<dbReference type="Proteomes" id="UP000268162">
    <property type="component" value="Unassembled WGS sequence"/>
</dbReference>
<protein>
    <submittedName>
        <fullName evidence="3">D123-domain-containing protein</fullName>
    </submittedName>
</protein>
<organism evidence="3 4">
    <name type="scientific">Dimargaris cristalligena</name>
    <dbReference type="NCBI Taxonomy" id="215637"/>
    <lineage>
        <taxon>Eukaryota</taxon>
        <taxon>Fungi</taxon>
        <taxon>Fungi incertae sedis</taxon>
        <taxon>Zoopagomycota</taxon>
        <taxon>Kickxellomycotina</taxon>
        <taxon>Dimargaritomycetes</taxon>
        <taxon>Dimargaritales</taxon>
        <taxon>Dimargaritaceae</taxon>
        <taxon>Dimargaris</taxon>
    </lineage>
</organism>
<keyword evidence="4" id="KW-1185">Reference proteome</keyword>
<dbReference type="PANTHER" id="PTHR15323">
    <property type="entry name" value="D123 PROTEIN"/>
    <property type="match status" value="1"/>
</dbReference>
<feature type="non-terminal residue" evidence="3">
    <location>
        <position position="323"/>
    </location>
</feature>
<dbReference type="Pfam" id="PF07065">
    <property type="entry name" value="D123"/>
    <property type="match status" value="1"/>
</dbReference>
<dbReference type="InterPro" id="IPR009772">
    <property type="entry name" value="CDC123"/>
</dbReference>
<evidence type="ECO:0000313" key="3">
    <source>
        <dbReference type="EMBL" id="RKP39223.1"/>
    </source>
</evidence>
<sequence length="323" mass="36350">ETISLPRVTKDDILKCSFSQWYPLFRAHTIRSKIIQPIPQDLLDYLHQDGILLPNSAKETNSKGPEENRDSQTELDTDPDSDSTAEESGPELEAVTEIITKAIEELGGAVFPKLNWSSPKDAVWITATNTLKCTSADEIFILLKSSDLITNDLLRPFRAVTHDTDPRISQQPLTPAISELVLRKWSNLNPALEFRCFVVDQQIRAISQLDLNHYGYLAGDEPKIRVLIHTFFQTVVQTTFPGRHYAVDVYVQSDLTRVFIIDFNPLSTDTDTVLVTWDDILDTEPPATETAVASVEIVLFPAEADGIRFSSSRYSQNRFPVDL</sequence>
<gene>
    <name evidence="3" type="ORF">BJ085DRAFT_7061</name>
</gene>